<accession>A0ABS2KNP8</accession>
<protein>
    <recommendedName>
        <fullName evidence="5">DUF1254 domain-containing protein</fullName>
    </recommendedName>
</protein>
<organism evidence="3 4">
    <name type="scientific">Rhodococcoides corynebacterioides</name>
    <dbReference type="NCBI Taxonomy" id="53972"/>
    <lineage>
        <taxon>Bacteria</taxon>
        <taxon>Bacillati</taxon>
        <taxon>Actinomycetota</taxon>
        <taxon>Actinomycetes</taxon>
        <taxon>Mycobacteriales</taxon>
        <taxon>Nocardiaceae</taxon>
        <taxon>Rhodococcoides</taxon>
    </lineage>
</organism>
<evidence type="ECO:0000313" key="4">
    <source>
        <dbReference type="Proteomes" id="UP000703038"/>
    </source>
</evidence>
<dbReference type="InterPro" id="IPR010679">
    <property type="entry name" value="DUF1254"/>
</dbReference>
<dbReference type="Pfam" id="PF06742">
    <property type="entry name" value="DUF1214"/>
    <property type="match status" value="1"/>
</dbReference>
<comment type="caution">
    <text evidence="3">The sequence shown here is derived from an EMBL/GenBank/DDBJ whole genome shotgun (WGS) entry which is preliminary data.</text>
</comment>
<dbReference type="InterPro" id="IPR037049">
    <property type="entry name" value="DUF1214_C_sf"/>
</dbReference>
<dbReference type="EMBL" id="JAFBBK010000001">
    <property type="protein sequence ID" value="MBM7413361.1"/>
    <property type="molecule type" value="Genomic_DNA"/>
</dbReference>
<proteinExistence type="predicted"/>
<dbReference type="PANTHER" id="PTHR36509">
    <property type="entry name" value="BLL3101 PROTEIN"/>
    <property type="match status" value="1"/>
</dbReference>
<dbReference type="Gene3D" id="2.60.120.600">
    <property type="entry name" value="Domain of unknown function DUF1214, C-terminal domain"/>
    <property type="match status" value="1"/>
</dbReference>
<sequence length="448" mass="48519">MTVCDSTADVDEWFRDARALQIWGFPLVFAQRLRLRFTSPLEPHVDRPLTSAGAALNTMGHQRRLSDPTLTAGVAPNVDTLYSLAFVDLDAGSVALRMPDLGDRYYSVQIGEADSTTIAVQGQRTHGSRLPTLRIARAGSEVVTADDELLVACRTRHVMVAVRILVRPDDAEDLRRVIALQDSIVLDGPPAPGPAGDAAARALVLRERDDELRDPEGFLYSLDHAVAGVATADVPPVVRESMARLRGALHTGEQSTRARSQFAAGLSDGLDAIADRVGSLGRTTNGWSVNELGTDFGDDHLLRAAVALSQIYVNPADEALYPVCEVDEDGHQLSGEHSYDITFAADRMPPARFFWSLTVYHKRGLLCQNAIDRYAITDRTPGLTMADDGSLVVRLATTAPAEGASNWLPTPSGDFRLMLRLYGPSDRGWSPPVVRRMSGGSSPTVGLR</sequence>
<evidence type="ECO:0000313" key="3">
    <source>
        <dbReference type="EMBL" id="MBM7413361.1"/>
    </source>
</evidence>
<evidence type="ECO:0000259" key="2">
    <source>
        <dbReference type="Pfam" id="PF06863"/>
    </source>
</evidence>
<feature type="domain" description="DUF1214" evidence="1">
    <location>
        <begin position="318"/>
        <end position="425"/>
    </location>
</feature>
<evidence type="ECO:0000259" key="1">
    <source>
        <dbReference type="Pfam" id="PF06742"/>
    </source>
</evidence>
<dbReference type="SUPFAM" id="SSF160935">
    <property type="entry name" value="VPA0735-like"/>
    <property type="match status" value="1"/>
</dbReference>
<dbReference type="InterPro" id="IPR037050">
    <property type="entry name" value="DUF1254_sf"/>
</dbReference>
<dbReference type="Pfam" id="PF06863">
    <property type="entry name" value="DUF1254"/>
    <property type="match status" value="1"/>
</dbReference>
<keyword evidence="4" id="KW-1185">Reference proteome</keyword>
<dbReference type="InterPro" id="IPR010621">
    <property type="entry name" value="DUF1214"/>
</dbReference>
<feature type="domain" description="DUF1254" evidence="2">
    <location>
        <begin position="57"/>
        <end position="186"/>
    </location>
</feature>
<dbReference type="Proteomes" id="UP000703038">
    <property type="component" value="Unassembled WGS sequence"/>
</dbReference>
<name>A0ABS2KNP8_9NOCA</name>
<gene>
    <name evidence="3" type="ORF">JOE42_000094</name>
</gene>
<dbReference type="PANTHER" id="PTHR36509:SF2">
    <property type="entry name" value="BLL3101 PROTEIN"/>
    <property type="match status" value="1"/>
</dbReference>
<reference evidence="3 4" key="1">
    <citation type="submission" date="2021-01" db="EMBL/GenBank/DDBJ databases">
        <title>Genomics of switchgrass bacterial isolates.</title>
        <authorList>
            <person name="Shade A."/>
        </authorList>
    </citation>
    <scope>NUCLEOTIDE SEQUENCE [LARGE SCALE GENOMIC DNA]</scope>
    <source>
        <strain evidence="3 4">PvP111</strain>
    </source>
</reference>
<evidence type="ECO:0008006" key="5">
    <source>
        <dbReference type="Google" id="ProtNLM"/>
    </source>
</evidence>
<dbReference type="RefSeq" id="WP_204865979.1">
    <property type="nucleotide sequence ID" value="NZ_JAFBBK010000001.1"/>
</dbReference>
<dbReference type="Gene3D" id="2.60.40.1610">
    <property type="entry name" value="Domain of unknown function DUF1254"/>
    <property type="match status" value="1"/>
</dbReference>